<dbReference type="SUPFAM" id="SSF53807">
    <property type="entry name" value="Helical backbone' metal receptor"/>
    <property type="match status" value="1"/>
</dbReference>
<dbReference type="InterPro" id="IPR050492">
    <property type="entry name" value="Bact_metal-bind_prot9"/>
</dbReference>
<evidence type="ECO:0000256" key="2">
    <source>
        <dbReference type="ARBA" id="ARBA00022448"/>
    </source>
</evidence>
<evidence type="ECO:0000313" key="7">
    <source>
        <dbReference type="Proteomes" id="UP000008386"/>
    </source>
</evidence>
<dbReference type="GO" id="GO:0030001">
    <property type="term" value="P:metal ion transport"/>
    <property type="evidence" value="ECO:0007669"/>
    <property type="project" value="InterPro"/>
</dbReference>
<keyword evidence="7" id="KW-1185">Reference proteome</keyword>
<dbReference type="GeneID" id="10838463"/>
<feature type="transmembrane region" description="Helical" evidence="5">
    <location>
        <begin position="298"/>
        <end position="317"/>
    </location>
</feature>
<dbReference type="HOGENOM" id="CLU_067263_0_0_2"/>
<protein>
    <submittedName>
        <fullName evidence="6">Putative ABC transporter, periplasmic binding protein</fullName>
    </submittedName>
</protein>
<evidence type="ECO:0000256" key="4">
    <source>
        <dbReference type="ARBA" id="ARBA00022729"/>
    </source>
</evidence>
<name>F8AIF2_PYRYC</name>
<dbReference type="GO" id="GO:0046872">
    <property type="term" value="F:metal ion binding"/>
    <property type="evidence" value="ECO:0007669"/>
    <property type="project" value="UniProtKB-KW"/>
</dbReference>
<gene>
    <name evidence="6" type="ordered locus">PYCH_19020</name>
</gene>
<sequence>MKKALVTFMFALLLGFVAPVSAEKPLVVVSLPPLAEIIKEALGEQIEVVYLVPPGVEPHQYQLSPDQVKLLEEAEVIVTTGHLPAEQRILELKEEGRIGGRVLGVKDYARFGFHYLPERWYGHKANPHGMWLDPTNALAIAKAVVVALAERHPEMAGELWGSYERFETKVEGIMEAYSGIATGKRAIVELPSQQYALEWMGLEVIASIKPEAEVPARSLDELASLDANIVVYDENTPEALKRAAKELSGRMGIPLTNITVLWTGKPYTEVLAQNARSIVTALKGEVICLATEDSRTEYALLSFLVGVVLGVAIGVVIRKCPI</sequence>
<keyword evidence="5" id="KW-0472">Membrane</keyword>
<evidence type="ECO:0000256" key="3">
    <source>
        <dbReference type="ARBA" id="ARBA00022723"/>
    </source>
</evidence>
<dbReference type="AlphaFoldDB" id="F8AIF2"/>
<accession>F8AIF2</accession>
<reference evidence="6 7" key="1">
    <citation type="journal article" date="2011" name="J. Bacteriol.">
        <title>Complete genome sequence of the obligate piezophilic hyperthermophilic archaeon Pyrococcus yayanosii CH1.</title>
        <authorList>
            <person name="Jun X."/>
            <person name="Lupeng L."/>
            <person name="Minjuan X."/>
            <person name="Oger P."/>
            <person name="Fengping W."/>
            <person name="Jebbar M."/>
            <person name="Xiang X."/>
        </authorList>
    </citation>
    <scope>NUCLEOTIDE SEQUENCE [LARGE SCALE GENOMIC DNA]</scope>
    <source>
        <strain evidence="7">CH1 / JCM 16557</strain>
    </source>
</reference>
<dbReference type="Gene3D" id="3.40.50.1980">
    <property type="entry name" value="Nitrogenase molybdenum iron protein domain"/>
    <property type="match status" value="1"/>
</dbReference>
<keyword evidence="4" id="KW-0732">Signal</keyword>
<evidence type="ECO:0000256" key="5">
    <source>
        <dbReference type="SAM" id="Phobius"/>
    </source>
</evidence>
<dbReference type="STRING" id="529709.PYCH_19020"/>
<comment type="subcellular location">
    <subcellularLocation>
        <location evidence="1">Cell envelope</location>
    </subcellularLocation>
</comment>
<organism evidence="6 7">
    <name type="scientific">Pyrococcus yayanosii (strain CH1 / JCM 16557)</name>
    <dbReference type="NCBI Taxonomy" id="529709"/>
    <lineage>
        <taxon>Archaea</taxon>
        <taxon>Methanobacteriati</taxon>
        <taxon>Methanobacteriota</taxon>
        <taxon>Thermococci</taxon>
        <taxon>Thermococcales</taxon>
        <taxon>Thermococcaceae</taxon>
        <taxon>Pyrococcus</taxon>
    </lineage>
</organism>
<dbReference type="RefSeq" id="WP_013906612.1">
    <property type="nucleotide sequence ID" value="NC_015680.1"/>
</dbReference>
<proteinExistence type="predicted"/>
<dbReference type="Pfam" id="PF01297">
    <property type="entry name" value="ZnuA"/>
    <property type="match status" value="1"/>
</dbReference>
<evidence type="ECO:0000313" key="6">
    <source>
        <dbReference type="EMBL" id="AEH25557.1"/>
    </source>
</evidence>
<dbReference type="EMBL" id="CP002779">
    <property type="protein sequence ID" value="AEH25557.1"/>
    <property type="molecule type" value="Genomic_DNA"/>
</dbReference>
<keyword evidence="2" id="KW-0813">Transport</keyword>
<dbReference type="KEGG" id="pya:PYCH_19020"/>
<dbReference type="PANTHER" id="PTHR42953">
    <property type="entry name" value="HIGH-AFFINITY ZINC UPTAKE SYSTEM PROTEIN ZNUA-RELATED"/>
    <property type="match status" value="1"/>
</dbReference>
<keyword evidence="3" id="KW-0479">Metal-binding</keyword>
<dbReference type="Proteomes" id="UP000008386">
    <property type="component" value="Chromosome"/>
</dbReference>
<dbReference type="PANTHER" id="PTHR42953:SF1">
    <property type="entry name" value="METAL-BINDING PROTEIN HI_0362-RELATED"/>
    <property type="match status" value="1"/>
</dbReference>
<dbReference type="InterPro" id="IPR006127">
    <property type="entry name" value="ZnuA-like"/>
</dbReference>
<keyword evidence="5" id="KW-1133">Transmembrane helix</keyword>
<dbReference type="eggNOG" id="arCOG01005">
    <property type="taxonomic scope" value="Archaea"/>
</dbReference>
<evidence type="ECO:0000256" key="1">
    <source>
        <dbReference type="ARBA" id="ARBA00004196"/>
    </source>
</evidence>
<keyword evidence="5" id="KW-0812">Transmembrane</keyword>